<dbReference type="EC" id="2.1.1.37" evidence="1"/>
<evidence type="ECO:0000256" key="2">
    <source>
        <dbReference type="ARBA" id="ARBA00022603"/>
    </source>
</evidence>
<dbReference type="InterPro" id="IPR050750">
    <property type="entry name" value="C5-MTase"/>
</dbReference>
<dbReference type="PROSITE" id="PS51679">
    <property type="entry name" value="SAM_MT_C5"/>
    <property type="match status" value="1"/>
</dbReference>
<keyword evidence="5" id="KW-0680">Restriction system</keyword>
<dbReference type="InterPro" id="IPR029063">
    <property type="entry name" value="SAM-dependent_MTases_sf"/>
</dbReference>
<evidence type="ECO:0000256" key="6">
    <source>
        <dbReference type="ARBA" id="ARBA00047422"/>
    </source>
</evidence>
<evidence type="ECO:0000256" key="1">
    <source>
        <dbReference type="ARBA" id="ARBA00011975"/>
    </source>
</evidence>
<accession>A0ABU9QL23</accession>
<gene>
    <name evidence="9" type="ORF">V4C55_31130</name>
</gene>
<comment type="catalytic activity">
    <reaction evidence="6">
        <text>a 2'-deoxycytidine in DNA + S-adenosyl-L-methionine = a 5-methyl-2'-deoxycytidine in DNA + S-adenosyl-L-homocysteine + H(+)</text>
        <dbReference type="Rhea" id="RHEA:13681"/>
        <dbReference type="Rhea" id="RHEA-COMP:11369"/>
        <dbReference type="Rhea" id="RHEA-COMP:11370"/>
        <dbReference type="ChEBI" id="CHEBI:15378"/>
        <dbReference type="ChEBI" id="CHEBI:57856"/>
        <dbReference type="ChEBI" id="CHEBI:59789"/>
        <dbReference type="ChEBI" id="CHEBI:85452"/>
        <dbReference type="ChEBI" id="CHEBI:85454"/>
        <dbReference type="EC" id="2.1.1.37"/>
    </reaction>
</comment>
<dbReference type="RefSeq" id="WP_201651785.1">
    <property type="nucleotide sequence ID" value="NZ_CAJHCS010000014.1"/>
</dbReference>
<dbReference type="NCBIfam" id="TIGR00675">
    <property type="entry name" value="dcm"/>
    <property type="match status" value="1"/>
</dbReference>
<evidence type="ECO:0000256" key="7">
    <source>
        <dbReference type="PROSITE-ProRule" id="PRU01016"/>
    </source>
</evidence>
<evidence type="ECO:0000256" key="5">
    <source>
        <dbReference type="ARBA" id="ARBA00022747"/>
    </source>
</evidence>
<dbReference type="PANTHER" id="PTHR46098:SF1">
    <property type="entry name" value="TRNA (CYTOSINE(38)-C(5))-METHYLTRANSFERASE"/>
    <property type="match status" value="1"/>
</dbReference>
<name>A0ABU9QL23_9BURK</name>
<evidence type="ECO:0000313" key="10">
    <source>
        <dbReference type="Proteomes" id="UP001494588"/>
    </source>
</evidence>
<dbReference type="Proteomes" id="UP001494588">
    <property type="component" value="Unassembled WGS sequence"/>
</dbReference>
<feature type="active site" evidence="7">
    <location>
        <position position="113"/>
    </location>
</feature>
<keyword evidence="3 7" id="KW-0808">Transferase</keyword>
<comment type="caution">
    <text evidence="9">The sequence shown here is derived from an EMBL/GenBank/DDBJ whole genome shotgun (WGS) entry which is preliminary data.</text>
</comment>
<dbReference type="GO" id="GO:0032259">
    <property type="term" value="P:methylation"/>
    <property type="evidence" value="ECO:0007669"/>
    <property type="project" value="UniProtKB-KW"/>
</dbReference>
<dbReference type="InterPro" id="IPR001525">
    <property type="entry name" value="C5_MeTfrase"/>
</dbReference>
<dbReference type="EMBL" id="JAZHGC010000033">
    <property type="protein sequence ID" value="MEM5290188.1"/>
    <property type="molecule type" value="Genomic_DNA"/>
</dbReference>
<dbReference type="Gene3D" id="3.40.50.150">
    <property type="entry name" value="Vaccinia Virus protein VP39"/>
    <property type="match status" value="1"/>
</dbReference>
<comment type="similarity">
    <text evidence="7 8">Belongs to the class I-like SAM-binding methyltransferase superfamily. C5-methyltransferase family.</text>
</comment>
<sequence length="425" mass="47513">MTRSKNHKKKHARCSFEYNRWQIKNLPRIKRPGAPFVISDKYTFYEFFAGGGMARAGLGKEWECLFANDVDELKATTYISNWGRDHFDDRDVRKVTVDDLDGHVDLAWASFPCQDLSLAGNGLGIGRADDGSETRSGALWPFLTLMENLRRTRRHPTLLVLENVVGLLTLDGGRDFAAICDALGAIGYRYGAVVADAKHFVPQSRPRVFLIAVRREQQVNGDLCSDGPTEAWHTQPLIRAFDALSSKSQKDWIWWDAGTAPKLRKNSLLRSIDLDAVGWDSAAETKRLLDMMSPAHLARLHKAQAEDGPHIGSLYLRMRREGEKNRQRAEIAFGPTLGCLRTPRGGASRPRIIHVEGKTVRTRLLTVTEAAKLMGLAQNYVLPDVYYRAFKVIGDGVVVPVVRFLADRLLEPIAAKKHQSGDLAA</sequence>
<keyword evidence="2 7" id="KW-0489">Methyltransferase</keyword>
<dbReference type="Pfam" id="PF00145">
    <property type="entry name" value="DNA_methylase"/>
    <property type="match status" value="1"/>
</dbReference>
<keyword evidence="10" id="KW-1185">Reference proteome</keyword>
<evidence type="ECO:0000313" key="9">
    <source>
        <dbReference type="EMBL" id="MEM5290188.1"/>
    </source>
</evidence>
<dbReference type="PRINTS" id="PR00105">
    <property type="entry name" value="C5METTRFRASE"/>
</dbReference>
<dbReference type="SUPFAM" id="SSF53335">
    <property type="entry name" value="S-adenosyl-L-methionine-dependent methyltransferases"/>
    <property type="match status" value="1"/>
</dbReference>
<dbReference type="GO" id="GO:0003886">
    <property type="term" value="F:DNA (cytosine-5-)-methyltransferase activity"/>
    <property type="evidence" value="ECO:0007669"/>
    <property type="project" value="UniProtKB-EC"/>
</dbReference>
<organism evidence="9 10">
    <name type="scientific">Paraburkholderia sabiae</name>
    <dbReference type="NCBI Taxonomy" id="273251"/>
    <lineage>
        <taxon>Bacteria</taxon>
        <taxon>Pseudomonadati</taxon>
        <taxon>Pseudomonadota</taxon>
        <taxon>Betaproteobacteria</taxon>
        <taxon>Burkholderiales</taxon>
        <taxon>Burkholderiaceae</taxon>
        <taxon>Paraburkholderia</taxon>
    </lineage>
</organism>
<reference evidence="9 10" key="1">
    <citation type="submission" date="2024-01" db="EMBL/GenBank/DDBJ databases">
        <title>The diversity of rhizobia nodulating Mimosa spp. in eleven states of Brazil covering several biomes is determined by host plant, location, and edaphic factors.</title>
        <authorList>
            <person name="Rouws L."/>
            <person name="Barauna A."/>
            <person name="Beukes C."/>
            <person name="De Faria S.M."/>
            <person name="Gross E."/>
            <person name="Dos Reis Junior F.B."/>
            <person name="Simon M."/>
            <person name="Maluk M."/>
            <person name="Odee D.W."/>
            <person name="Kenicer G."/>
            <person name="Young J.P.W."/>
            <person name="Reis V.M."/>
            <person name="Zilli J."/>
            <person name="James E.K."/>
        </authorList>
    </citation>
    <scope>NUCLEOTIDE SEQUENCE [LARGE SCALE GENOMIC DNA]</scope>
    <source>
        <strain evidence="9 10">JPY77</strain>
    </source>
</reference>
<proteinExistence type="inferred from homology"/>
<dbReference type="PANTHER" id="PTHR46098">
    <property type="entry name" value="TRNA (CYTOSINE(38)-C(5))-METHYLTRANSFERASE"/>
    <property type="match status" value="1"/>
</dbReference>
<evidence type="ECO:0000256" key="3">
    <source>
        <dbReference type="ARBA" id="ARBA00022679"/>
    </source>
</evidence>
<protein>
    <recommendedName>
        <fullName evidence="1">DNA (cytosine-5-)-methyltransferase</fullName>
        <ecNumber evidence="1">2.1.1.37</ecNumber>
    </recommendedName>
</protein>
<keyword evidence="4 7" id="KW-0949">S-adenosyl-L-methionine</keyword>
<evidence type="ECO:0000256" key="4">
    <source>
        <dbReference type="ARBA" id="ARBA00022691"/>
    </source>
</evidence>
<evidence type="ECO:0000256" key="8">
    <source>
        <dbReference type="RuleBase" id="RU000416"/>
    </source>
</evidence>